<dbReference type="RefSeq" id="WP_272093112.1">
    <property type="nucleotide sequence ID" value="NZ_JAQNDK010000001.1"/>
</dbReference>
<name>A0ABT5BRQ7_9BACT</name>
<keyword evidence="3" id="KW-1185">Reference proteome</keyword>
<evidence type="ECO:0000259" key="1">
    <source>
        <dbReference type="SMART" id="SM00829"/>
    </source>
</evidence>
<dbReference type="InterPro" id="IPR013149">
    <property type="entry name" value="ADH-like_C"/>
</dbReference>
<accession>A0ABT5BRQ7</accession>
<reference evidence="2 3" key="1">
    <citation type="submission" date="2023-01" db="EMBL/GenBank/DDBJ databases">
        <title>Minimal conservation of predation-associated metabolite biosynthetic gene clusters underscores biosynthetic potential of Myxococcota including descriptions for ten novel species: Archangium lansinium sp. nov., Myxococcus landrumus sp. nov., Nannocystis bai.</title>
        <authorList>
            <person name="Ahearne A."/>
            <person name="Stevens C."/>
            <person name="Dowd S."/>
        </authorList>
    </citation>
    <scope>NUCLEOTIDE SEQUENCE [LARGE SCALE GENOMIC DNA]</scope>
    <source>
        <strain evidence="2 3">WIWO2</strain>
    </source>
</reference>
<evidence type="ECO:0000313" key="2">
    <source>
        <dbReference type="EMBL" id="MDC0676383.1"/>
    </source>
</evidence>
<dbReference type="Pfam" id="PF08240">
    <property type="entry name" value="ADH_N"/>
    <property type="match status" value="1"/>
</dbReference>
<dbReference type="InterPro" id="IPR013154">
    <property type="entry name" value="ADH-like_N"/>
</dbReference>
<dbReference type="Pfam" id="PF00107">
    <property type="entry name" value="ADH_zinc_N"/>
    <property type="match status" value="1"/>
</dbReference>
<comment type="caution">
    <text evidence="2">The sequence shown here is derived from an EMBL/GenBank/DDBJ whole genome shotgun (WGS) entry which is preliminary data.</text>
</comment>
<proteinExistence type="predicted"/>
<dbReference type="InterPro" id="IPR036291">
    <property type="entry name" value="NAD(P)-bd_dom_sf"/>
</dbReference>
<dbReference type="InterPro" id="IPR020843">
    <property type="entry name" value="ER"/>
</dbReference>
<organism evidence="2 3">
    <name type="scientific">Sorangium atrum</name>
    <dbReference type="NCBI Taxonomy" id="2995308"/>
    <lineage>
        <taxon>Bacteria</taxon>
        <taxon>Pseudomonadati</taxon>
        <taxon>Myxococcota</taxon>
        <taxon>Polyangia</taxon>
        <taxon>Polyangiales</taxon>
        <taxon>Polyangiaceae</taxon>
        <taxon>Sorangium</taxon>
    </lineage>
</organism>
<evidence type="ECO:0000313" key="3">
    <source>
        <dbReference type="Proteomes" id="UP001217485"/>
    </source>
</evidence>
<dbReference type="SUPFAM" id="SSF50129">
    <property type="entry name" value="GroES-like"/>
    <property type="match status" value="1"/>
</dbReference>
<dbReference type="Gene3D" id="3.40.50.720">
    <property type="entry name" value="NAD(P)-binding Rossmann-like Domain"/>
    <property type="match status" value="1"/>
</dbReference>
<dbReference type="CDD" id="cd08276">
    <property type="entry name" value="MDR7"/>
    <property type="match status" value="1"/>
</dbReference>
<dbReference type="Proteomes" id="UP001217485">
    <property type="component" value="Unassembled WGS sequence"/>
</dbReference>
<dbReference type="Gene3D" id="3.90.180.10">
    <property type="entry name" value="Medium-chain alcohol dehydrogenases, catalytic domain"/>
    <property type="match status" value="1"/>
</dbReference>
<dbReference type="PANTHER" id="PTHR45033">
    <property type="match status" value="1"/>
</dbReference>
<protein>
    <submittedName>
        <fullName evidence="2">NAD(P)-dependent alcohol dehydrogenase</fullName>
    </submittedName>
</protein>
<dbReference type="SMART" id="SM00829">
    <property type="entry name" value="PKS_ER"/>
    <property type="match status" value="1"/>
</dbReference>
<feature type="domain" description="Enoyl reductase (ER)" evidence="1">
    <location>
        <begin position="11"/>
        <end position="335"/>
    </location>
</feature>
<dbReference type="InterPro" id="IPR052711">
    <property type="entry name" value="Zinc_ADH-like"/>
</dbReference>
<dbReference type="PANTHER" id="PTHR45033:SF2">
    <property type="entry name" value="ZINC-TYPE ALCOHOL DEHYDROGENASE-LIKE PROTEIN C1773.06C"/>
    <property type="match status" value="1"/>
</dbReference>
<sequence length="337" mass="35331">MKAFALQGSFGLDALRPIDLPDPEPGPGQVVLQMRAASLNFRDLLVAKGLYNPKFSLPLIPLSDGVGEVVAVGDGVTRVKVGDRVSPTFHQRWIDGELSADKARAALGGELPGVAAERVLLDEEGVVKVPQHLTDEEAASLPCAAVTAWNALFAASHLKAGDTVLVQGTGGVSIFALQFARLAGARVIVTSSSDEKLERARSLGASETINYRTNPDWDAPARSFTGGAGVDHVIEVGGAGTLARSLRAVRFGGRVSLIGVLTGGALGDVGLFPILMKQITAQGIFVGSRAMFEDMNRAIAASGLRPVVDRVVPFAEVRQAIESMASGSHFGKIAIRF</sequence>
<dbReference type="EMBL" id="JAQNDK010000001">
    <property type="protein sequence ID" value="MDC0676383.1"/>
    <property type="molecule type" value="Genomic_DNA"/>
</dbReference>
<gene>
    <name evidence="2" type="ORF">POL72_01430</name>
</gene>
<dbReference type="InterPro" id="IPR011032">
    <property type="entry name" value="GroES-like_sf"/>
</dbReference>
<dbReference type="SUPFAM" id="SSF51735">
    <property type="entry name" value="NAD(P)-binding Rossmann-fold domains"/>
    <property type="match status" value="1"/>
</dbReference>